<proteinExistence type="predicted"/>
<organism evidence="2 3">
    <name type="scientific">Cucumis melo var. makuwa</name>
    <name type="common">Oriental melon</name>
    <dbReference type="NCBI Taxonomy" id="1194695"/>
    <lineage>
        <taxon>Eukaryota</taxon>
        <taxon>Viridiplantae</taxon>
        <taxon>Streptophyta</taxon>
        <taxon>Embryophyta</taxon>
        <taxon>Tracheophyta</taxon>
        <taxon>Spermatophyta</taxon>
        <taxon>Magnoliopsida</taxon>
        <taxon>eudicotyledons</taxon>
        <taxon>Gunneridae</taxon>
        <taxon>Pentapetalae</taxon>
        <taxon>rosids</taxon>
        <taxon>fabids</taxon>
        <taxon>Cucurbitales</taxon>
        <taxon>Cucurbitaceae</taxon>
        <taxon>Benincaseae</taxon>
        <taxon>Cucumis</taxon>
    </lineage>
</organism>
<feature type="compositionally biased region" description="Basic and acidic residues" evidence="1">
    <location>
        <begin position="38"/>
        <end position="47"/>
    </location>
</feature>
<dbReference type="PANTHER" id="PTHR36339">
    <property type="entry name" value="F23A5.5"/>
    <property type="match status" value="1"/>
</dbReference>
<feature type="compositionally biased region" description="Basic and acidic residues" evidence="1">
    <location>
        <begin position="84"/>
        <end position="95"/>
    </location>
</feature>
<reference evidence="2 3" key="1">
    <citation type="submission" date="2019-08" db="EMBL/GenBank/DDBJ databases">
        <title>Draft genome sequences of two oriental melons (Cucumis melo L. var makuwa).</title>
        <authorList>
            <person name="Kwon S.-Y."/>
        </authorList>
    </citation>
    <scope>NUCLEOTIDE SEQUENCE [LARGE SCALE GENOMIC DNA]</scope>
    <source>
        <strain evidence="3">cv. Chang Bougi</strain>
        <tissue evidence="2">Leaf</tissue>
    </source>
</reference>
<feature type="region of interest" description="Disordered" evidence="1">
    <location>
        <begin position="25"/>
        <end position="96"/>
    </location>
</feature>
<dbReference type="Proteomes" id="UP000321947">
    <property type="component" value="Unassembled WGS sequence"/>
</dbReference>
<accession>A0A5D3E1Y1</accession>
<evidence type="ECO:0000313" key="2">
    <source>
        <dbReference type="EMBL" id="TYK29611.1"/>
    </source>
</evidence>
<dbReference type="PANTHER" id="PTHR36339:SF2">
    <property type="entry name" value="F23A5.5"/>
    <property type="match status" value="1"/>
</dbReference>
<dbReference type="AlphaFoldDB" id="A0A5D3E1Y1"/>
<evidence type="ECO:0000313" key="3">
    <source>
        <dbReference type="Proteomes" id="UP000321947"/>
    </source>
</evidence>
<dbReference type="EMBL" id="SSTD01001661">
    <property type="protein sequence ID" value="TYK29611.1"/>
    <property type="molecule type" value="Genomic_DNA"/>
</dbReference>
<evidence type="ECO:0000256" key="1">
    <source>
        <dbReference type="SAM" id="MobiDB-lite"/>
    </source>
</evidence>
<comment type="caution">
    <text evidence="2">The sequence shown here is derived from an EMBL/GenBank/DDBJ whole genome shotgun (WGS) entry which is preliminary data.</text>
</comment>
<sequence>MNPELQEVKTRLDKLEKTIKEIAVESRKQSGTGNITKNSEKGEDAVKTKHGVNIDPTKSMDDHLGGQKIVPAPVLPKDCASESTTREDSKHHNQAREMTVSHVAAKNPMVPVEMWNGIELENKSLSSSGQLSGCLTAHHAVLQTPRSEQIQPHLVPGLLTVVVA</sequence>
<name>A0A5D3E1Y1_CUCMM</name>
<gene>
    <name evidence="2" type="ORF">E5676_scaffold655G002220</name>
</gene>
<protein>
    <submittedName>
        <fullName evidence="2">Serrate RNA effector molecule-like protein</fullName>
    </submittedName>
</protein>